<dbReference type="InterPro" id="IPR045748">
    <property type="entry name" value="DcaP"/>
</dbReference>
<evidence type="ECO:0000313" key="1">
    <source>
        <dbReference type="EMBL" id="MFC4656324.1"/>
    </source>
</evidence>
<comment type="caution">
    <text evidence="1">The sequence shown here is derived from an EMBL/GenBank/DDBJ whole genome shotgun (WGS) entry which is preliminary data.</text>
</comment>
<reference evidence="2" key="1">
    <citation type="journal article" date="2019" name="Int. J. Syst. Evol. Microbiol.">
        <title>The Global Catalogue of Microorganisms (GCM) 10K type strain sequencing project: providing services to taxonomists for standard genome sequencing and annotation.</title>
        <authorList>
            <consortium name="The Broad Institute Genomics Platform"/>
            <consortium name="The Broad Institute Genome Sequencing Center for Infectious Disease"/>
            <person name="Wu L."/>
            <person name="Ma J."/>
        </authorList>
    </citation>
    <scope>NUCLEOTIDE SEQUENCE [LARGE SCALE GENOMIC DNA]</scope>
    <source>
        <strain evidence="2">DT28</strain>
    </source>
</reference>
<dbReference type="SUPFAM" id="SSF56935">
    <property type="entry name" value="Porins"/>
    <property type="match status" value="1"/>
</dbReference>
<gene>
    <name evidence="1" type="ORF">ACFO3I_15010</name>
</gene>
<evidence type="ECO:0000313" key="2">
    <source>
        <dbReference type="Proteomes" id="UP001595962"/>
    </source>
</evidence>
<sequence length="408" mass="44260">MTRVETTYLQKQINQDQETTTMLTKNTLAVAVGLGLATLSVPAQAAVTFGDTEFTYGGYIKLDFLYTDTPDGELTTGIGRDFYVPSLTPVGGEGESGKFDAHARQSRFFFNSATKLDNGKSITGRIEFDMMATPIGDERITNGYSPEIRHAFISYDGFIFGQTWSNFMDVASLPDSLDFVGNTDGSVFNRQAQVRYTSGSWSVSAENPESTITPFGGGARVVSDDNSIPDLTLKYNFADTWGSVAVAVIAREIAYENMAAGIDDQTNGYGVSISGKYNLSPKDDIRFTVNTGEGIGRYIGLNTSNDAVVAADGTLDAIPVTAYALAYRHMWDDKWRSNFIYSAQSIDNDSALTGGAVTDKTSSIAVNLIYQAASKLMYGVELRHATREVVSGADGDLNRVQFSAMYTF</sequence>
<keyword evidence="2" id="KW-1185">Reference proteome</keyword>
<dbReference type="Proteomes" id="UP001595962">
    <property type="component" value="Unassembled WGS sequence"/>
</dbReference>
<organism evidence="1 2">
    <name type="scientific">Rheinheimera marina</name>
    <dbReference type="NCBI Taxonomy" id="1774958"/>
    <lineage>
        <taxon>Bacteria</taxon>
        <taxon>Pseudomonadati</taxon>
        <taxon>Pseudomonadota</taxon>
        <taxon>Gammaproteobacteria</taxon>
        <taxon>Chromatiales</taxon>
        <taxon>Chromatiaceae</taxon>
        <taxon>Rheinheimera</taxon>
    </lineage>
</organism>
<dbReference type="RefSeq" id="WP_377335274.1">
    <property type="nucleotide sequence ID" value="NZ_JBHSGB010000014.1"/>
</dbReference>
<dbReference type="Pfam" id="PF19577">
    <property type="entry name" value="DcaP"/>
    <property type="match status" value="1"/>
</dbReference>
<proteinExistence type="predicted"/>
<accession>A0ABV9JQ93</accession>
<name>A0ABV9JQ93_9GAMM</name>
<protein>
    <submittedName>
        <fullName evidence="1">DcaP family trimeric outer membrane transporter</fullName>
    </submittedName>
</protein>
<dbReference type="EMBL" id="JBHSGB010000014">
    <property type="protein sequence ID" value="MFC4656324.1"/>
    <property type="molecule type" value="Genomic_DNA"/>
</dbReference>